<protein>
    <submittedName>
        <fullName evidence="3">Uncharacterized protein</fullName>
    </submittedName>
</protein>
<dbReference type="EMBL" id="CP046268">
    <property type="protein sequence ID" value="QMV15881.1"/>
    <property type="molecule type" value="Genomic_DNA"/>
</dbReference>
<evidence type="ECO:0000313" key="4">
    <source>
        <dbReference type="Proteomes" id="UP000184774"/>
    </source>
</evidence>
<dbReference type="AlphaFoldDB" id="A0A1N6MA02"/>
<keyword evidence="1" id="KW-0812">Transmembrane</keyword>
<proteinExistence type="predicted"/>
<dbReference type="Proteomes" id="UP000184774">
    <property type="component" value="Unassembled WGS sequence"/>
</dbReference>
<reference evidence="3 4" key="1">
    <citation type="submission" date="2016-12" db="EMBL/GenBank/DDBJ databases">
        <authorList>
            <person name="Song W.-J."/>
            <person name="Kurnit D.M."/>
        </authorList>
    </citation>
    <scope>NUCLEOTIDE SEQUENCE [LARGE SCALE GENOMIC DNA]</scope>
    <source>
        <strain evidence="3 4">CECT 9026</strain>
    </source>
</reference>
<organism evidence="3 4">
    <name type="scientific">Vibrio spartinae</name>
    <dbReference type="NCBI Taxonomy" id="1918945"/>
    <lineage>
        <taxon>Bacteria</taxon>
        <taxon>Pseudomonadati</taxon>
        <taxon>Pseudomonadota</taxon>
        <taxon>Gammaproteobacteria</taxon>
        <taxon>Vibrionales</taxon>
        <taxon>Vibrionaceae</taxon>
        <taxon>Vibrio</taxon>
    </lineage>
</organism>
<feature type="transmembrane region" description="Helical" evidence="1">
    <location>
        <begin position="17"/>
        <end position="38"/>
    </location>
</feature>
<dbReference type="Proteomes" id="UP000515264">
    <property type="component" value="Chromosome 1"/>
</dbReference>
<evidence type="ECO:0000313" key="3">
    <source>
        <dbReference type="EMBL" id="SIO96282.1"/>
    </source>
</evidence>
<dbReference type="EMBL" id="FSSB01000028">
    <property type="protein sequence ID" value="SIO96282.1"/>
    <property type="molecule type" value="Genomic_DNA"/>
</dbReference>
<gene>
    <name evidence="3" type="ORF">VSP9026_04066</name>
    <name evidence="2" type="ORF">Vspart_03252</name>
</gene>
<name>A0A1N6MA02_9VIBR</name>
<keyword evidence="5" id="KW-1185">Reference proteome</keyword>
<reference evidence="2 5" key="3">
    <citation type="journal article" date="2020" name="J. Nat. Prod.">
        <title>Genomics-Metabolomics Profiling Disclosed Marine Vibrio spartinae 3.6 as a Producer of a New Branched Side Chain Prodigiosin.</title>
        <authorList>
            <person name="Vitale G.A."/>
            <person name="Sciarretta M."/>
            <person name="Palma Esposito F."/>
            <person name="January G.G."/>
            <person name="Giaccio M."/>
            <person name="Bunk B."/>
            <person name="Sproer C."/>
            <person name="Bajerski F."/>
            <person name="Power D."/>
            <person name="Festa C."/>
            <person name="Monti M.C."/>
            <person name="D'Auria M.V."/>
            <person name="de Pascale D."/>
        </authorList>
    </citation>
    <scope>NUCLEOTIDE SEQUENCE [LARGE SCALE GENOMIC DNA]</scope>
    <source>
        <strain evidence="2 5">3.6</strain>
    </source>
</reference>
<evidence type="ECO:0000313" key="5">
    <source>
        <dbReference type="Proteomes" id="UP000515264"/>
    </source>
</evidence>
<evidence type="ECO:0000313" key="2">
    <source>
        <dbReference type="EMBL" id="QMV15881.1"/>
    </source>
</evidence>
<keyword evidence="1" id="KW-1133">Transmembrane helix</keyword>
<accession>A0A1N6MA02</accession>
<reference evidence="2" key="2">
    <citation type="submission" date="2019-11" db="EMBL/GenBank/DDBJ databases">
        <authorList>
            <person name="January G."/>
            <person name="Bunk B."/>
        </authorList>
    </citation>
    <scope>NUCLEOTIDE SEQUENCE</scope>
    <source>
        <strain evidence="2">3.6</strain>
    </source>
</reference>
<dbReference type="RefSeq" id="WP_074374713.1">
    <property type="nucleotide sequence ID" value="NZ_CP046268.1"/>
</dbReference>
<evidence type="ECO:0000256" key="1">
    <source>
        <dbReference type="SAM" id="Phobius"/>
    </source>
</evidence>
<keyword evidence="1" id="KW-0472">Membrane</keyword>
<sequence>MLFNLLIFIYNITVEGWLLYSLVGFGCLGGSMVFMGLFKQENGLFIDAFDSGYQIERRERHFSVV</sequence>